<comment type="caution">
    <text evidence="2">The sequence shown here is derived from an EMBL/GenBank/DDBJ whole genome shotgun (WGS) entry which is preliminary data.</text>
</comment>
<keyword evidence="3" id="KW-1185">Reference proteome</keyword>
<reference evidence="2" key="1">
    <citation type="submission" date="2022-02" db="EMBL/GenBank/DDBJ databases">
        <authorList>
            <person name="Henning P.M."/>
            <person name="McCubbin A.G."/>
            <person name="Shore J.S."/>
        </authorList>
    </citation>
    <scope>NUCLEOTIDE SEQUENCE</scope>
    <source>
        <strain evidence="2">F60SS</strain>
        <tissue evidence="2">Leaves</tissue>
    </source>
</reference>
<name>A0A9Q0GLU4_9ROSI</name>
<dbReference type="OrthoDB" id="779084at2759"/>
<dbReference type="PANTHER" id="PTHR33386:SF13">
    <property type="entry name" value="EXPRESSED PROTEIN"/>
    <property type="match status" value="1"/>
</dbReference>
<organism evidence="2 3">
    <name type="scientific">Turnera subulata</name>
    <dbReference type="NCBI Taxonomy" id="218843"/>
    <lineage>
        <taxon>Eukaryota</taxon>
        <taxon>Viridiplantae</taxon>
        <taxon>Streptophyta</taxon>
        <taxon>Embryophyta</taxon>
        <taxon>Tracheophyta</taxon>
        <taxon>Spermatophyta</taxon>
        <taxon>Magnoliopsida</taxon>
        <taxon>eudicotyledons</taxon>
        <taxon>Gunneridae</taxon>
        <taxon>Pentapetalae</taxon>
        <taxon>rosids</taxon>
        <taxon>fabids</taxon>
        <taxon>Malpighiales</taxon>
        <taxon>Passifloraceae</taxon>
        <taxon>Turnera</taxon>
    </lineage>
</organism>
<feature type="region of interest" description="Disordered" evidence="1">
    <location>
        <begin position="1"/>
        <end position="39"/>
    </location>
</feature>
<evidence type="ECO:0000313" key="3">
    <source>
        <dbReference type="Proteomes" id="UP001141552"/>
    </source>
</evidence>
<protein>
    <submittedName>
        <fullName evidence="2">Uncharacterized protein</fullName>
    </submittedName>
</protein>
<dbReference type="PANTHER" id="PTHR33386">
    <property type="entry name" value="OS02G0740600 PROTEIN"/>
    <property type="match status" value="1"/>
</dbReference>
<evidence type="ECO:0000313" key="2">
    <source>
        <dbReference type="EMBL" id="KAJ4851227.1"/>
    </source>
</evidence>
<proteinExistence type="predicted"/>
<gene>
    <name evidence="2" type="ORF">Tsubulata_022281</name>
</gene>
<dbReference type="AlphaFoldDB" id="A0A9Q0GLU4"/>
<accession>A0A9Q0GLU4</accession>
<dbReference type="EMBL" id="JAKUCV010000106">
    <property type="protein sequence ID" value="KAJ4851227.1"/>
    <property type="molecule type" value="Genomic_DNA"/>
</dbReference>
<evidence type="ECO:0000256" key="1">
    <source>
        <dbReference type="SAM" id="MobiDB-lite"/>
    </source>
</evidence>
<dbReference type="Proteomes" id="UP001141552">
    <property type="component" value="Unassembled WGS sequence"/>
</dbReference>
<sequence length="90" mass="9230">MASKAPPSWADQWGTSNFGVGDDDNLVNNKGNSGGGTGKKVAEVKAAASAGLDKAKSAAAIGAQKVKSGTSLGFKWVKEQYQKKKSSSNK</sequence>
<reference evidence="2" key="2">
    <citation type="journal article" date="2023" name="Plants (Basel)">
        <title>Annotation of the Turnera subulata (Passifloraceae) Draft Genome Reveals the S-Locus Evolved after the Divergence of Turneroideae from Passifloroideae in a Stepwise Manner.</title>
        <authorList>
            <person name="Henning P.M."/>
            <person name="Roalson E.H."/>
            <person name="Mir W."/>
            <person name="McCubbin A.G."/>
            <person name="Shore J.S."/>
        </authorList>
    </citation>
    <scope>NUCLEOTIDE SEQUENCE</scope>
    <source>
        <strain evidence="2">F60SS</strain>
    </source>
</reference>